<accession>A0AAD6XY88</accession>
<evidence type="ECO:0000313" key="3">
    <source>
        <dbReference type="Proteomes" id="UP001219525"/>
    </source>
</evidence>
<dbReference type="EMBL" id="JARJCW010000121">
    <property type="protein sequence ID" value="KAJ7192373.1"/>
    <property type="molecule type" value="Genomic_DNA"/>
</dbReference>
<keyword evidence="1" id="KW-0175">Coiled coil</keyword>
<proteinExistence type="predicted"/>
<organism evidence="2 3">
    <name type="scientific">Mycena pura</name>
    <dbReference type="NCBI Taxonomy" id="153505"/>
    <lineage>
        <taxon>Eukaryota</taxon>
        <taxon>Fungi</taxon>
        <taxon>Dikarya</taxon>
        <taxon>Basidiomycota</taxon>
        <taxon>Agaricomycotina</taxon>
        <taxon>Agaricomycetes</taxon>
        <taxon>Agaricomycetidae</taxon>
        <taxon>Agaricales</taxon>
        <taxon>Marasmiineae</taxon>
        <taxon>Mycenaceae</taxon>
        <taxon>Mycena</taxon>
    </lineage>
</organism>
<dbReference type="AlphaFoldDB" id="A0AAD6XY88"/>
<comment type="caution">
    <text evidence="2">The sequence shown here is derived from an EMBL/GenBank/DDBJ whole genome shotgun (WGS) entry which is preliminary data.</text>
</comment>
<feature type="coiled-coil region" evidence="1">
    <location>
        <begin position="72"/>
        <end position="106"/>
    </location>
</feature>
<gene>
    <name evidence="2" type="ORF">GGX14DRAFT_380202</name>
</gene>
<sequence>MSSTANGPGPLPARLLFDPSLETCPDFASDDYLLARQTMVNLSEAEAIETLKLSWTAAHDRRKGLWAAQEAADRAVEEAAAANQRAAAAEEARRAEEELLELEKKKPKLGAFDLTAPPPSFVESPISAWAQKRLDDKKYVPLHPFSPLGLREAATARLSSADDASTIKLTRNDDDELSVQAGPSASAHKNMPRDSELSWNHFSLAHNRYTRELQNAGWPQAHIQIQTMFFHNLETHPFRERKHGQKILLTYAERMRWLWFDRLGTPRSFNLEIITKEALAEITDEVLHEIRTESGGTQGCVFNTANRIYSLLTFISPASFCRHSIHSHTSHLPSLLQLPVRPCPVLLFRPAYPV</sequence>
<evidence type="ECO:0000256" key="1">
    <source>
        <dbReference type="SAM" id="Coils"/>
    </source>
</evidence>
<protein>
    <submittedName>
        <fullName evidence="2">Uncharacterized protein</fullName>
    </submittedName>
</protein>
<evidence type="ECO:0000313" key="2">
    <source>
        <dbReference type="EMBL" id="KAJ7192373.1"/>
    </source>
</evidence>
<name>A0AAD6XY88_9AGAR</name>
<keyword evidence="3" id="KW-1185">Reference proteome</keyword>
<reference evidence="2" key="1">
    <citation type="submission" date="2023-03" db="EMBL/GenBank/DDBJ databases">
        <title>Massive genome expansion in bonnet fungi (Mycena s.s.) driven by repeated elements and novel gene families across ecological guilds.</title>
        <authorList>
            <consortium name="Lawrence Berkeley National Laboratory"/>
            <person name="Harder C.B."/>
            <person name="Miyauchi S."/>
            <person name="Viragh M."/>
            <person name="Kuo A."/>
            <person name="Thoen E."/>
            <person name="Andreopoulos B."/>
            <person name="Lu D."/>
            <person name="Skrede I."/>
            <person name="Drula E."/>
            <person name="Henrissat B."/>
            <person name="Morin E."/>
            <person name="Kohler A."/>
            <person name="Barry K."/>
            <person name="LaButti K."/>
            <person name="Morin E."/>
            <person name="Salamov A."/>
            <person name="Lipzen A."/>
            <person name="Mereny Z."/>
            <person name="Hegedus B."/>
            <person name="Baldrian P."/>
            <person name="Stursova M."/>
            <person name="Weitz H."/>
            <person name="Taylor A."/>
            <person name="Grigoriev I.V."/>
            <person name="Nagy L.G."/>
            <person name="Martin F."/>
            <person name="Kauserud H."/>
        </authorList>
    </citation>
    <scope>NUCLEOTIDE SEQUENCE</scope>
    <source>
        <strain evidence="2">9144</strain>
    </source>
</reference>
<dbReference type="Proteomes" id="UP001219525">
    <property type="component" value="Unassembled WGS sequence"/>
</dbReference>